<dbReference type="GO" id="GO:0160147">
    <property type="term" value="F:tRNA pseudouridine(38-40) synthase activity"/>
    <property type="evidence" value="ECO:0007669"/>
    <property type="project" value="UniProtKB-EC"/>
</dbReference>
<dbReference type="InterPro" id="IPR020097">
    <property type="entry name" value="PsdUridine_synth_TruA_a/b_dom"/>
</dbReference>
<dbReference type="GO" id="GO:0031119">
    <property type="term" value="P:tRNA pseudouridine synthesis"/>
    <property type="evidence" value="ECO:0007669"/>
    <property type="project" value="TreeGrafter"/>
</dbReference>
<dbReference type="InterPro" id="IPR001406">
    <property type="entry name" value="PsdUridine_synth_TruA"/>
</dbReference>
<evidence type="ECO:0000313" key="3">
    <source>
        <dbReference type="EMBL" id="VAW98095.1"/>
    </source>
</evidence>
<dbReference type="AlphaFoldDB" id="A0A3B0ZWW6"/>
<dbReference type="GO" id="GO:0003723">
    <property type="term" value="F:RNA binding"/>
    <property type="evidence" value="ECO:0007669"/>
    <property type="project" value="InterPro"/>
</dbReference>
<evidence type="ECO:0000256" key="1">
    <source>
        <dbReference type="ARBA" id="ARBA00023235"/>
    </source>
</evidence>
<evidence type="ECO:0000259" key="2">
    <source>
        <dbReference type="Pfam" id="PF01416"/>
    </source>
</evidence>
<protein>
    <submittedName>
        <fullName evidence="3">tRNA pseudouridine(38-40) synthase</fullName>
        <ecNumber evidence="3">5.4.99.12</ecNumber>
    </submittedName>
</protein>
<proteinExistence type="predicted"/>
<dbReference type="InterPro" id="IPR020103">
    <property type="entry name" value="PsdUridine_synth_cat_dom_sf"/>
</dbReference>
<organism evidence="3">
    <name type="scientific">hydrothermal vent metagenome</name>
    <dbReference type="NCBI Taxonomy" id="652676"/>
    <lineage>
        <taxon>unclassified sequences</taxon>
        <taxon>metagenomes</taxon>
        <taxon>ecological metagenomes</taxon>
    </lineage>
</organism>
<dbReference type="PANTHER" id="PTHR11142:SF0">
    <property type="entry name" value="TRNA PSEUDOURIDINE SYNTHASE-LIKE 1"/>
    <property type="match status" value="1"/>
</dbReference>
<dbReference type="PANTHER" id="PTHR11142">
    <property type="entry name" value="PSEUDOURIDYLATE SYNTHASE"/>
    <property type="match status" value="1"/>
</dbReference>
<dbReference type="SUPFAM" id="SSF55120">
    <property type="entry name" value="Pseudouridine synthase"/>
    <property type="match status" value="1"/>
</dbReference>
<feature type="domain" description="Pseudouridine synthase I TruA alpha/beta" evidence="2">
    <location>
        <begin position="8"/>
        <end position="62"/>
    </location>
</feature>
<name>A0A3B0ZWW6_9ZZZZ</name>
<dbReference type="Gene3D" id="3.30.70.580">
    <property type="entry name" value="Pseudouridine synthase I, catalytic domain, N-terminal subdomain"/>
    <property type="match status" value="1"/>
</dbReference>
<gene>
    <name evidence="3" type="ORF">MNBD_GAMMA20-74</name>
</gene>
<sequence length="62" mass="6616">MRIALGMEYDGQHFRGWQAQKGGLPTVQASLQRGLSRVANVPVAVICAGRTDAGVHALEQVV</sequence>
<dbReference type="EMBL" id="UOFU01000137">
    <property type="protein sequence ID" value="VAW98095.1"/>
    <property type="molecule type" value="Genomic_DNA"/>
</dbReference>
<feature type="non-terminal residue" evidence="3">
    <location>
        <position position="62"/>
    </location>
</feature>
<dbReference type="Pfam" id="PF01416">
    <property type="entry name" value="PseudoU_synth_1"/>
    <property type="match status" value="1"/>
</dbReference>
<dbReference type="InterPro" id="IPR020094">
    <property type="entry name" value="TruA/RsuA/RluB/E/F_N"/>
</dbReference>
<dbReference type="EC" id="5.4.99.12" evidence="3"/>
<accession>A0A3B0ZWW6</accession>
<reference evidence="3" key="1">
    <citation type="submission" date="2018-06" db="EMBL/GenBank/DDBJ databases">
        <authorList>
            <person name="Zhirakovskaya E."/>
        </authorList>
    </citation>
    <scope>NUCLEOTIDE SEQUENCE</scope>
</reference>
<keyword evidence="1 3" id="KW-0413">Isomerase</keyword>